<evidence type="ECO:0000256" key="1">
    <source>
        <dbReference type="PROSITE-ProRule" id="PRU10141"/>
    </source>
</evidence>
<dbReference type="Gene3D" id="1.25.10.10">
    <property type="entry name" value="Leucine-rich Repeat Variant"/>
    <property type="match status" value="1"/>
</dbReference>
<reference evidence="3" key="1">
    <citation type="submission" date="2023-10" db="EMBL/GenBank/DDBJ databases">
        <authorList>
            <person name="Chen Y."/>
            <person name="Shah S."/>
            <person name="Dougan E. K."/>
            <person name="Thang M."/>
            <person name="Chan C."/>
        </authorList>
    </citation>
    <scope>NUCLEOTIDE SEQUENCE [LARGE SCALE GENOMIC DNA]</scope>
</reference>
<protein>
    <recommendedName>
        <fullName evidence="5">Protein kinase domain-containing protein</fullName>
    </recommendedName>
</protein>
<dbReference type="Proteomes" id="UP001189429">
    <property type="component" value="Unassembled WGS sequence"/>
</dbReference>
<feature type="compositionally biased region" description="Low complexity" evidence="2">
    <location>
        <begin position="272"/>
        <end position="290"/>
    </location>
</feature>
<feature type="region of interest" description="Disordered" evidence="2">
    <location>
        <begin position="193"/>
        <end position="254"/>
    </location>
</feature>
<evidence type="ECO:0008006" key="5">
    <source>
        <dbReference type="Google" id="ProtNLM"/>
    </source>
</evidence>
<dbReference type="InterPro" id="IPR017441">
    <property type="entry name" value="Protein_kinase_ATP_BS"/>
</dbReference>
<comment type="caution">
    <text evidence="3">The sequence shown here is derived from an EMBL/GenBank/DDBJ whole genome shotgun (WGS) entry which is preliminary data.</text>
</comment>
<dbReference type="PROSITE" id="PS00107">
    <property type="entry name" value="PROTEIN_KINASE_ATP"/>
    <property type="match status" value="1"/>
</dbReference>
<sequence length="436" mass="45384">TGPADAGGGHAADASAGTGLDARLGKLVAGLCIAEATAVLSRYVSTAERQDALAKLGALDPLASLVAGGGSDLLVLRCALEALVRFTAPGGAASPPAPLAELAPRAALLPRCLALATCGEEVYEALAGQLLAQLLEAPLARAQLRRLGAVPALLAPIQDAAAAALPCEARRATCALRCCRQLARDHVELADPMAVQEPSRSRRAGRGARPAARGRSRRPRRRTGRRAGRRPGGPGADVHGQTTSARWPSASTTPPASWLRLVCCWRSPGGPPSAADAPPGGEPSGRSRPARRVQLAAARLLRFVFGVERNRRAFKRAFSAGVLTSFIDVGSYVWPLQAYAPFVGAVSALTEQEAEQVMSGLRRRPRWSARGRTGRARRGGAGQRSSDNDAAPPGGGRVVNGYELLECVGAGAFGRVHLARRHDGAPGEFALKDRSP</sequence>
<evidence type="ECO:0000256" key="2">
    <source>
        <dbReference type="SAM" id="MobiDB-lite"/>
    </source>
</evidence>
<feature type="compositionally biased region" description="Basic residues" evidence="2">
    <location>
        <begin position="201"/>
        <end position="229"/>
    </location>
</feature>
<proteinExistence type="predicted"/>
<organism evidence="3 4">
    <name type="scientific">Prorocentrum cordatum</name>
    <dbReference type="NCBI Taxonomy" id="2364126"/>
    <lineage>
        <taxon>Eukaryota</taxon>
        <taxon>Sar</taxon>
        <taxon>Alveolata</taxon>
        <taxon>Dinophyceae</taxon>
        <taxon>Prorocentrales</taxon>
        <taxon>Prorocentraceae</taxon>
        <taxon>Prorocentrum</taxon>
    </lineage>
</organism>
<keyword evidence="1" id="KW-0067">ATP-binding</keyword>
<name>A0ABN9UAE0_9DINO</name>
<dbReference type="InterPro" id="IPR011989">
    <property type="entry name" value="ARM-like"/>
</dbReference>
<evidence type="ECO:0000313" key="4">
    <source>
        <dbReference type="Proteomes" id="UP001189429"/>
    </source>
</evidence>
<feature type="compositionally biased region" description="Polar residues" evidence="2">
    <location>
        <begin position="240"/>
        <end position="254"/>
    </location>
</feature>
<feature type="non-terminal residue" evidence="3">
    <location>
        <position position="1"/>
    </location>
</feature>
<keyword evidence="1" id="KW-0547">Nucleotide-binding</keyword>
<feature type="region of interest" description="Disordered" evidence="2">
    <location>
        <begin position="270"/>
        <end position="290"/>
    </location>
</feature>
<feature type="compositionally biased region" description="Basic residues" evidence="2">
    <location>
        <begin position="361"/>
        <end position="378"/>
    </location>
</feature>
<keyword evidence="4" id="KW-1185">Reference proteome</keyword>
<evidence type="ECO:0000313" key="3">
    <source>
        <dbReference type="EMBL" id="CAK0856287.1"/>
    </source>
</evidence>
<dbReference type="EMBL" id="CAUYUJ010015618">
    <property type="protein sequence ID" value="CAK0856287.1"/>
    <property type="molecule type" value="Genomic_DNA"/>
</dbReference>
<gene>
    <name evidence="3" type="ORF">PCOR1329_LOCUS46709</name>
</gene>
<feature type="region of interest" description="Disordered" evidence="2">
    <location>
        <begin position="360"/>
        <end position="395"/>
    </location>
</feature>
<accession>A0ABN9UAE0</accession>
<feature type="binding site" evidence="1">
    <location>
        <position position="432"/>
    </location>
    <ligand>
        <name>ATP</name>
        <dbReference type="ChEBI" id="CHEBI:30616"/>
    </ligand>
</feature>